<name>A0A8S3RCY0_MYTED</name>
<feature type="region of interest" description="Disordered" evidence="1">
    <location>
        <begin position="93"/>
        <end position="135"/>
    </location>
</feature>
<keyword evidence="3" id="KW-1185">Reference proteome</keyword>
<accession>A0A8S3RCY0</accession>
<organism evidence="2 3">
    <name type="scientific">Mytilus edulis</name>
    <name type="common">Blue mussel</name>
    <dbReference type="NCBI Taxonomy" id="6550"/>
    <lineage>
        <taxon>Eukaryota</taxon>
        <taxon>Metazoa</taxon>
        <taxon>Spiralia</taxon>
        <taxon>Lophotrochozoa</taxon>
        <taxon>Mollusca</taxon>
        <taxon>Bivalvia</taxon>
        <taxon>Autobranchia</taxon>
        <taxon>Pteriomorphia</taxon>
        <taxon>Mytilida</taxon>
        <taxon>Mytiloidea</taxon>
        <taxon>Mytilidae</taxon>
        <taxon>Mytilinae</taxon>
        <taxon>Mytilus</taxon>
    </lineage>
</organism>
<dbReference type="AlphaFoldDB" id="A0A8S3RCY0"/>
<dbReference type="OrthoDB" id="10515714at2759"/>
<evidence type="ECO:0000313" key="2">
    <source>
        <dbReference type="EMBL" id="CAG2204452.1"/>
    </source>
</evidence>
<evidence type="ECO:0000256" key="1">
    <source>
        <dbReference type="SAM" id="MobiDB-lite"/>
    </source>
</evidence>
<sequence length="366" mass="42021">MEAKNGYQFKLSKVYFNVDPSEIVAENEVPISLISALRDLLFGCGMENDEGVRNGSQTSEVENEENQTSCCNKFEQKIQTACCQNNICSDNRETTTSHEATDNVDQEENTTSHEVTDNVDQDENTTSHEVTDNVDQQETKPILYEIGLMVNELRADEITKQEMKDRKYKAFKVSNESITEGNIGTYDRDPKFKTKGVVLLFDKDKQYTTKKFFFNICKKLPDGPGPYSKRYGIALRHFCRIFSKSAVSNSGRRSCAWILMKTNILFSQDDPPDVDEICERYFHKQKNSESDAEGLFNMFKKTFDDEIEKDSKWWIIGDMDVTDKLIVDVEPSKADLLIWKGRESTCTKRKTVENPTEIKHEDEGLI</sequence>
<proteinExistence type="predicted"/>
<protein>
    <submittedName>
        <fullName evidence="2">Uncharacterized protein</fullName>
    </submittedName>
</protein>
<dbReference type="EMBL" id="CAJPWZ010000954">
    <property type="protein sequence ID" value="CAG2204452.1"/>
    <property type="molecule type" value="Genomic_DNA"/>
</dbReference>
<reference evidence="2" key="1">
    <citation type="submission" date="2021-03" db="EMBL/GenBank/DDBJ databases">
        <authorList>
            <person name="Bekaert M."/>
        </authorList>
    </citation>
    <scope>NUCLEOTIDE SEQUENCE</scope>
</reference>
<evidence type="ECO:0000313" key="3">
    <source>
        <dbReference type="Proteomes" id="UP000683360"/>
    </source>
</evidence>
<comment type="caution">
    <text evidence="2">The sequence shown here is derived from an EMBL/GenBank/DDBJ whole genome shotgun (WGS) entry which is preliminary data.</text>
</comment>
<gene>
    <name evidence="2" type="ORF">MEDL_18905</name>
</gene>
<dbReference type="Proteomes" id="UP000683360">
    <property type="component" value="Unassembled WGS sequence"/>
</dbReference>